<organism evidence="3 4">
    <name type="scientific">Lyngbya aestuarii BL J</name>
    <dbReference type="NCBI Taxonomy" id="1348334"/>
    <lineage>
        <taxon>Bacteria</taxon>
        <taxon>Bacillati</taxon>
        <taxon>Cyanobacteriota</taxon>
        <taxon>Cyanophyceae</taxon>
        <taxon>Oscillatoriophycideae</taxon>
        <taxon>Oscillatoriales</taxon>
        <taxon>Microcoleaceae</taxon>
        <taxon>Lyngbya</taxon>
    </lineage>
</organism>
<dbReference type="RefSeq" id="WP_023070078.1">
    <property type="nucleotide sequence ID" value="NZ_AUZM01000429.1"/>
</dbReference>
<evidence type="ECO:0000256" key="1">
    <source>
        <dbReference type="ARBA" id="ARBA00005662"/>
    </source>
</evidence>
<feature type="domain" description="Capsule synthesis protein CapA" evidence="2">
    <location>
        <begin position="2"/>
        <end position="96"/>
    </location>
</feature>
<protein>
    <submittedName>
        <fullName evidence="3">Bacterial capsule synthesis PGA_cap family protein</fullName>
    </submittedName>
</protein>
<dbReference type="InterPro" id="IPR019079">
    <property type="entry name" value="Capsule_synth_CapA"/>
</dbReference>
<dbReference type="Pfam" id="PF09587">
    <property type="entry name" value="PGA_cap"/>
    <property type="match status" value="1"/>
</dbReference>
<feature type="non-terminal residue" evidence="3">
    <location>
        <position position="101"/>
    </location>
</feature>
<evidence type="ECO:0000259" key="2">
    <source>
        <dbReference type="Pfam" id="PF09587"/>
    </source>
</evidence>
<dbReference type="InterPro" id="IPR029052">
    <property type="entry name" value="Metallo-depent_PP-like"/>
</dbReference>
<dbReference type="PANTHER" id="PTHR33393">
    <property type="entry name" value="POLYGLUTAMINE SYNTHESIS ACCESSORY PROTEIN RV0574C-RELATED"/>
    <property type="match status" value="1"/>
</dbReference>
<evidence type="ECO:0000313" key="3">
    <source>
        <dbReference type="EMBL" id="ERT03501.1"/>
    </source>
</evidence>
<feature type="non-terminal residue" evidence="3">
    <location>
        <position position="1"/>
    </location>
</feature>
<dbReference type="AlphaFoldDB" id="U7Q9Q3"/>
<proteinExistence type="inferred from homology"/>
<name>U7Q9Q3_9CYAN</name>
<dbReference type="InterPro" id="IPR052169">
    <property type="entry name" value="CW_Biosynth-Accessory"/>
</dbReference>
<gene>
    <name evidence="3" type="ORF">M595_6561</name>
</gene>
<evidence type="ECO:0000313" key="4">
    <source>
        <dbReference type="Proteomes" id="UP000017127"/>
    </source>
</evidence>
<comment type="similarity">
    <text evidence="1">Belongs to the CapA family.</text>
</comment>
<comment type="caution">
    <text evidence="3">The sequence shown here is derived from an EMBL/GenBank/DDBJ whole genome shotgun (WGS) entry which is preliminary data.</text>
</comment>
<accession>U7Q9Q3</accession>
<dbReference type="EMBL" id="AUZM01000429">
    <property type="protein sequence ID" value="ERT03501.1"/>
    <property type="molecule type" value="Genomic_DNA"/>
</dbReference>
<sequence>FESTLTNYPRSAKNIGRGLVFAFRTPPEYTSILKDAGFNILSVANNHSFDFFEAGFGDTICNINKMGMEAGGRKGGIVFPEVEGGKFAFFGVCYFSVHNNM</sequence>
<dbReference type="PANTHER" id="PTHR33393:SF11">
    <property type="entry name" value="POLYGLUTAMINE SYNTHESIS ACCESSORY PROTEIN RV0574C-RELATED"/>
    <property type="match status" value="1"/>
</dbReference>
<dbReference type="SUPFAM" id="SSF56300">
    <property type="entry name" value="Metallo-dependent phosphatases"/>
    <property type="match status" value="1"/>
</dbReference>
<keyword evidence="4" id="KW-1185">Reference proteome</keyword>
<reference evidence="3 4" key="1">
    <citation type="journal article" date="2013" name="Front. Microbiol.">
        <title>Comparative genomic analyses of the cyanobacterium, Lyngbya aestuarii BL J, a powerful hydrogen producer.</title>
        <authorList>
            <person name="Kothari A."/>
            <person name="Vaughn M."/>
            <person name="Garcia-Pichel F."/>
        </authorList>
    </citation>
    <scope>NUCLEOTIDE SEQUENCE [LARGE SCALE GENOMIC DNA]</scope>
    <source>
        <strain evidence="3 4">BL J</strain>
    </source>
</reference>
<dbReference type="Proteomes" id="UP000017127">
    <property type="component" value="Unassembled WGS sequence"/>
</dbReference>